<dbReference type="Pfam" id="PF06103">
    <property type="entry name" value="DUF948"/>
    <property type="match status" value="1"/>
</dbReference>
<name>A0A849ALK1_9MICO</name>
<protein>
    <submittedName>
        <fullName evidence="1">DUF948 domain-containing protein</fullName>
    </submittedName>
</protein>
<sequence length="129" mass="13382">MSVSLGDVAGMIAALAFVLLVLRTGAVIGKAGKVLDETRAGVREITDETVPLLREVTDTVAATNAQIGRLDTISSNVATMSTNVSALTSVATATVGRPLIKVAAFSYGVRSALDLRRGKTPLDKAGDRR</sequence>
<dbReference type="Proteomes" id="UP000557772">
    <property type="component" value="Unassembled WGS sequence"/>
</dbReference>
<dbReference type="EMBL" id="JABENB010000003">
    <property type="protein sequence ID" value="NNG41275.1"/>
    <property type="molecule type" value="Genomic_DNA"/>
</dbReference>
<dbReference type="AlphaFoldDB" id="A0A849ALK1"/>
<organism evidence="1 2">
    <name type="scientific">Flexivirga aerilata</name>
    <dbReference type="NCBI Taxonomy" id="1656889"/>
    <lineage>
        <taxon>Bacteria</taxon>
        <taxon>Bacillati</taxon>
        <taxon>Actinomycetota</taxon>
        <taxon>Actinomycetes</taxon>
        <taxon>Micrococcales</taxon>
        <taxon>Dermacoccaceae</taxon>
        <taxon>Flexivirga</taxon>
    </lineage>
</organism>
<keyword evidence="2" id="KW-1185">Reference proteome</keyword>
<dbReference type="InterPro" id="IPR009293">
    <property type="entry name" value="UPF0478"/>
</dbReference>
<gene>
    <name evidence="1" type="ORF">HJ588_18610</name>
</gene>
<comment type="caution">
    <text evidence="1">The sequence shown here is derived from an EMBL/GenBank/DDBJ whole genome shotgun (WGS) entry which is preliminary data.</text>
</comment>
<evidence type="ECO:0000313" key="2">
    <source>
        <dbReference type="Proteomes" id="UP000557772"/>
    </source>
</evidence>
<proteinExistence type="predicted"/>
<dbReference type="RefSeq" id="WP_171158431.1">
    <property type="nucleotide sequence ID" value="NZ_JABENB010000003.1"/>
</dbReference>
<accession>A0A849ALK1</accession>
<evidence type="ECO:0000313" key="1">
    <source>
        <dbReference type="EMBL" id="NNG41275.1"/>
    </source>
</evidence>
<reference evidence="1 2" key="1">
    <citation type="submission" date="2020-05" db="EMBL/GenBank/DDBJ databases">
        <title>Flexivirga sp. ID2601S isolated from air conditioner.</title>
        <authorList>
            <person name="Kim D.H."/>
        </authorList>
    </citation>
    <scope>NUCLEOTIDE SEQUENCE [LARGE SCALE GENOMIC DNA]</scope>
    <source>
        <strain evidence="1 2">ID2601S</strain>
    </source>
</reference>